<dbReference type="EMBL" id="CP036426">
    <property type="protein sequence ID" value="QDV37472.1"/>
    <property type="molecule type" value="Genomic_DNA"/>
</dbReference>
<dbReference type="SUPFAM" id="SSF51735">
    <property type="entry name" value="NAD(P)-binding Rossmann-fold domains"/>
    <property type="match status" value="1"/>
</dbReference>
<dbReference type="GO" id="GO:0004665">
    <property type="term" value="F:prephenate dehydrogenase (NADP+) activity"/>
    <property type="evidence" value="ECO:0007669"/>
    <property type="project" value="InterPro"/>
</dbReference>
<dbReference type="AlphaFoldDB" id="A0A518H9E0"/>
<dbReference type="InterPro" id="IPR036291">
    <property type="entry name" value="NAD(P)-bd_dom_sf"/>
</dbReference>
<keyword evidence="2" id="KW-1133">Transmembrane helix</keyword>
<evidence type="ECO:0000256" key="1">
    <source>
        <dbReference type="ARBA" id="ARBA00023002"/>
    </source>
</evidence>
<dbReference type="PROSITE" id="PS51176">
    <property type="entry name" value="PDH_ADH"/>
    <property type="match status" value="1"/>
</dbReference>
<accession>A0A518H9E0</accession>
<reference evidence="4 5" key="1">
    <citation type="submission" date="2019-02" db="EMBL/GenBank/DDBJ databases">
        <title>Deep-cultivation of Planctomycetes and their phenomic and genomic characterization uncovers novel biology.</title>
        <authorList>
            <person name="Wiegand S."/>
            <person name="Jogler M."/>
            <person name="Boedeker C."/>
            <person name="Pinto D."/>
            <person name="Vollmers J."/>
            <person name="Rivas-Marin E."/>
            <person name="Kohn T."/>
            <person name="Peeters S.H."/>
            <person name="Heuer A."/>
            <person name="Rast P."/>
            <person name="Oberbeckmann S."/>
            <person name="Bunk B."/>
            <person name="Jeske O."/>
            <person name="Meyerdierks A."/>
            <person name="Storesund J.E."/>
            <person name="Kallscheuer N."/>
            <person name="Luecker S."/>
            <person name="Lage O.M."/>
            <person name="Pohl T."/>
            <person name="Merkel B.J."/>
            <person name="Hornburger P."/>
            <person name="Mueller R.-W."/>
            <person name="Bruemmer F."/>
            <person name="Labrenz M."/>
            <person name="Spormann A.M."/>
            <person name="Op den Camp H."/>
            <person name="Overmann J."/>
            <person name="Amann R."/>
            <person name="Jetten M.S.M."/>
            <person name="Mascher T."/>
            <person name="Medema M.H."/>
            <person name="Devos D.P."/>
            <person name="Kaster A.-K."/>
            <person name="Ovreas L."/>
            <person name="Rohde M."/>
            <person name="Galperin M.Y."/>
            <person name="Jogler C."/>
        </authorList>
    </citation>
    <scope>NUCLEOTIDE SEQUENCE [LARGE SCALE GENOMIC DNA]</scope>
    <source>
        <strain evidence="4 5">ElP</strain>
    </source>
</reference>
<dbReference type="Pfam" id="PF20463">
    <property type="entry name" value="PDH_C"/>
    <property type="match status" value="1"/>
</dbReference>
<feature type="domain" description="Prephenate/arogenate dehydrogenase" evidence="3">
    <location>
        <begin position="5"/>
        <end position="285"/>
    </location>
</feature>
<protein>
    <submittedName>
        <fullName evidence="4">Prephenate dehydrogenase</fullName>
    </submittedName>
</protein>
<dbReference type="FunFam" id="3.40.50.720:FF:000208">
    <property type="entry name" value="Prephenate dehydrogenase"/>
    <property type="match status" value="1"/>
</dbReference>
<dbReference type="KEGG" id="tpla:ElP_54120"/>
<dbReference type="Gene3D" id="1.10.3660.10">
    <property type="entry name" value="6-phosphogluconate dehydrogenase C-terminal like domain"/>
    <property type="match status" value="1"/>
</dbReference>
<dbReference type="RefSeq" id="WP_231749268.1">
    <property type="nucleotide sequence ID" value="NZ_CP036426.1"/>
</dbReference>
<dbReference type="InterPro" id="IPR003099">
    <property type="entry name" value="Prephen_DH"/>
</dbReference>
<dbReference type="GO" id="GO:0008977">
    <property type="term" value="F:prephenate dehydrogenase (NAD+) activity"/>
    <property type="evidence" value="ECO:0007669"/>
    <property type="project" value="InterPro"/>
</dbReference>
<dbReference type="Proteomes" id="UP000317835">
    <property type="component" value="Chromosome"/>
</dbReference>
<evidence type="ECO:0000259" key="3">
    <source>
        <dbReference type="PROSITE" id="PS51176"/>
    </source>
</evidence>
<evidence type="ECO:0000256" key="2">
    <source>
        <dbReference type="SAM" id="Phobius"/>
    </source>
</evidence>
<evidence type="ECO:0000313" key="4">
    <source>
        <dbReference type="EMBL" id="QDV37472.1"/>
    </source>
</evidence>
<evidence type="ECO:0000313" key="5">
    <source>
        <dbReference type="Proteomes" id="UP000317835"/>
    </source>
</evidence>
<dbReference type="PANTHER" id="PTHR21363:SF0">
    <property type="entry name" value="PREPHENATE DEHYDROGENASE [NADP(+)]"/>
    <property type="match status" value="1"/>
</dbReference>
<dbReference type="InterPro" id="IPR046825">
    <property type="entry name" value="PDH_C"/>
</dbReference>
<gene>
    <name evidence="4" type="ORF">ElP_54120</name>
</gene>
<keyword evidence="1" id="KW-0560">Oxidoreductase</keyword>
<dbReference type="Gene3D" id="3.40.50.720">
    <property type="entry name" value="NAD(P)-binding Rossmann-like Domain"/>
    <property type="match status" value="1"/>
</dbReference>
<dbReference type="InterPro" id="IPR046826">
    <property type="entry name" value="PDH_N"/>
</dbReference>
<dbReference type="Pfam" id="PF02153">
    <property type="entry name" value="PDH_N"/>
    <property type="match status" value="1"/>
</dbReference>
<feature type="transmembrane region" description="Helical" evidence="2">
    <location>
        <begin position="6"/>
        <end position="23"/>
    </location>
</feature>
<dbReference type="SUPFAM" id="SSF48179">
    <property type="entry name" value="6-phosphogluconate dehydrogenase C-terminal domain-like"/>
    <property type="match status" value="1"/>
</dbReference>
<name>A0A518H9E0_9BACT</name>
<dbReference type="GO" id="GO:0006571">
    <property type="term" value="P:tyrosine biosynthetic process"/>
    <property type="evidence" value="ECO:0007669"/>
    <property type="project" value="InterPro"/>
</dbReference>
<dbReference type="InterPro" id="IPR008927">
    <property type="entry name" value="6-PGluconate_DH-like_C_sf"/>
</dbReference>
<dbReference type="GO" id="GO:0070403">
    <property type="term" value="F:NAD+ binding"/>
    <property type="evidence" value="ECO:0007669"/>
    <property type="project" value="InterPro"/>
</dbReference>
<dbReference type="PANTHER" id="PTHR21363">
    <property type="entry name" value="PREPHENATE DEHYDROGENASE"/>
    <property type="match status" value="1"/>
</dbReference>
<keyword evidence="5" id="KW-1185">Reference proteome</keyword>
<keyword evidence="2" id="KW-0812">Transmembrane</keyword>
<organism evidence="4 5">
    <name type="scientific">Tautonia plasticadhaerens</name>
    <dbReference type="NCBI Taxonomy" id="2527974"/>
    <lineage>
        <taxon>Bacteria</taxon>
        <taxon>Pseudomonadati</taxon>
        <taxon>Planctomycetota</taxon>
        <taxon>Planctomycetia</taxon>
        <taxon>Isosphaerales</taxon>
        <taxon>Isosphaeraceae</taxon>
        <taxon>Tautonia</taxon>
    </lineage>
</organism>
<proteinExistence type="predicted"/>
<keyword evidence="2" id="KW-0472">Membrane</keyword>
<sequence>MQRYGTVAIVGVGLIGGSIGMAIRARGLADRVIGIGRDTDRLDEARGLGAIDEGTTDPEGALDGAEVVVVCTPTDRIAADVCRFAASSHPDVLITDVGSTKRRIVEAVEADDRARGVFVAAHPLAGSERRGAAAARSDLLDGRVCVLTPTDRTPIDRRDRAARFWSSIGGRVVMLDPDAHDSALARTSHLPHVAAAALALSVPAGTIELAAGAYRDGTRVAASDPDLWVAIFRENPEHLIAALDEYRRHLDRFREALTDDDPGELRSLWSRARALRSRFREPGSR</sequence>
<dbReference type="InterPro" id="IPR050812">
    <property type="entry name" value="Preph/Arog_dehydrog"/>
</dbReference>